<dbReference type="EMBL" id="LR134350">
    <property type="protein sequence ID" value="VEG29887.1"/>
    <property type="molecule type" value="Genomic_DNA"/>
</dbReference>
<keyword evidence="2" id="KW-0732">Signal</keyword>
<feature type="region of interest" description="Disordered" evidence="1">
    <location>
        <begin position="274"/>
        <end position="299"/>
    </location>
</feature>
<evidence type="ECO:0000313" key="4">
    <source>
        <dbReference type="Proteomes" id="UP000266895"/>
    </source>
</evidence>
<dbReference type="Proteomes" id="UP000266895">
    <property type="component" value="Chromosome"/>
</dbReference>
<dbReference type="RefSeq" id="WP_126383336.1">
    <property type="nucleotide sequence ID" value="NZ_LR134350.1"/>
</dbReference>
<evidence type="ECO:0000313" key="3">
    <source>
        <dbReference type="EMBL" id="VEG29887.1"/>
    </source>
</evidence>
<evidence type="ECO:0000256" key="1">
    <source>
        <dbReference type="SAM" id="MobiDB-lite"/>
    </source>
</evidence>
<proteinExistence type="predicted"/>
<dbReference type="OrthoDB" id="7294637at2"/>
<gene>
    <name evidence="3" type="ORF">NCTC11636_02359</name>
</gene>
<organism evidence="3 4">
    <name type="scientific">Actinomyces howellii</name>
    <dbReference type="NCBI Taxonomy" id="52771"/>
    <lineage>
        <taxon>Bacteria</taxon>
        <taxon>Bacillati</taxon>
        <taxon>Actinomycetota</taxon>
        <taxon>Actinomycetes</taxon>
        <taxon>Actinomycetales</taxon>
        <taxon>Actinomycetaceae</taxon>
        <taxon>Actinomyces</taxon>
    </lineage>
</organism>
<sequence length="529" mass="54734">MRRLPLVVLTVLATCLVTLLAPAGAPAPASAAEACTAGDRCSFYLANSWRPGSADIAFAVGGSPATALVGDWDGNGSDTVGLRRASVLTLLSASRTCAPTTGLAYGRPTDTVLVGDWDGNGTDTPAVRRGNVYHLSNSLTGGAADAIVGYGRAGDEVFVGDWDGNGTDTLALRRGNVFYLKNSLGSGAADVVFGYGRAADEILVGDWDGNGTDTLAVRRGSQWHMRNDLRSGPAQQVVAYGRPTDTALAGDWDGNGTDTPGVYRGARAETTCQTGAATNPGATPSAAPPPAGGQGGSASFTAGTIISDAEFFNAGAMSMEQVRAFLVEKNPRCTPAADGTACLKDYRMTTPTLTSSFCAPYQGAAGEDAATIISKAATACGVNPRVLLVILQKEQGLVTASGSSLTAARYSKAMGFRCPDGSPCDPTYAGLASQVYYAASRLVQYGAQPTSFRFRAGGTYEIAYHPTASCGSSSVTITNRATAALYNYTPYQPNAAALANMQGSGDSCSSYGNRNFWRYYRLWFGSTGV</sequence>
<feature type="chain" id="PRO_5018691168" evidence="2">
    <location>
        <begin position="32"/>
        <end position="529"/>
    </location>
</feature>
<dbReference type="InterPro" id="IPR028994">
    <property type="entry name" value="Integrin_alpha_N"/>
</dbReference>
<feature type="signal peptide" evidence="2">
    <location>
        <begin position="1"/>
        <end position="31"/>
    </location>
</feature>
<dbReference type="SUPFAM" id="SSF69318">
    <property type="entry name" value="Integrin alpha N-terminal domain"/>
    <property type="match status" value="1"/>
</dbReference>
<name>A0A3S4R4Y7_9ACTO</name>
<dbReference type="AlphaFoldDB" id="A0A3S4R4Y7"/>
<dbReference type="KEGG" id="ahw:NCTC11636_02359"/>
<accession>A0A3S4R4Y7</accession>
<feature type="compositionally biased region" description="Low complexity" evidence="1">
    <location>
        <begin position="274"/>
        <end position="285"/>
    </location>
</feature>
<evidence type="ECO:0000256" key="2">
    <source>
        <dbReference type="SAM" id="SignalP"/>
    </source>
</evidence>
<reference evidence="3 4" key="1">
    <citation type="submission" date="2018-12" db="EMBL/GenBank/DDBJ databases">
        <authorList>
            <consortium name="Pathogen Informatics"/>
        </authorList>
    </citation>
    <scope>NUCLEOTIDE SEQUENCE [LARGE SCALE GENOMIC DNA]</scope>
    <source>
        <strain evidence="3 4">NCTC11636</strain>
    </source>
</reference>
<keyword evidence="4" id="KW-1185">Reference proteome</keyword>
<protein>
    <submittedName>
        <fullName evidence="3">Uncharacterized protein</fullName>
    </submittedName>
</protein>